<keyword evidence="3" id="KW-0547">Nucleotide-binding</keyword>
<dbReference type="InterPro" id="IPR050267">
    <property type="entry name" value="Anti-sigma-factor_SerPK"/>
</dbReference>
<evidence type="ECO:0000256" key="1">
    <source>
        <dbReference type="ARBA" id="ARBA00022527"/>
    </source>
</evidence>
<sequence>MQAHGLTFSVPGTPAAAAAARRRVVSDLRGWSVQFDAQSLDNVELVTSELITNAVQHAGGGAVAVSVRLNGAALLIEVSDSSTELPSACLADMDDEGGRGLFLVAALSVDHGAERTPTGKRCWAEIAVSWASRTTAPAGGGTAAHLAGARVPLRCV</sequence>
<keyword evidence="3" id="KW-0067">ATP-binding</keyword>
<dbReference type="SUPFAM" id="SSF55874">
    <property type="entry name" value="ATPase domain of HSP90 chaperone/DNA topoisomerase II/histidine kinase"/>
    <property type="match status" value="1"/>
</dbReference>
<keyword evidence="1" id="KW-0808">Transferase</keyword>
<keyword evidence="1" id="KW-0418">Kinase</keyword>
<dbReference type="PANTHER" id="PTHR35526">
    <property type="entry name" value="ANTI-SIGMA-F FACTOR RSBW-RELATED"/>
    <property type="match status" value="1"/>
</dbReference>
<feature type="domain" description="Histidine kinase/HSP90-like ATPase" evidence="2">
    <location>
        <begin position="11"/>
        <end position="121"/>
    </location>
</feature>
<proteinExistence type="predicted"/>
<dbReference type="Pfam" id="PF13581">
    <property type="entry name" value="HATPase_c_2"/>
    <property type="match status" value="1"/>
</dbReference>
<accession>A0ABW1MLB2</accession>
<evidence type="ECO:0000313" key="3">
    <source>
        <dbReference type="EMBL" id="MFC6064127.1"/>
    </source>
</evidence>
<dbReference type="EMBL" id="JBHSPX010000004">
    <property type="protein sequence ID" value="MFC6064127.1"/>
    <property type="molecule type" value="Genomic_DNA"/>
</dbReference>
<protein>
    <submittedName>
        <fullName evidence="3">ATP-binding protein</fullName>
    </submittedName>
</protein>
<reference evidence="4" key="1">
    <citation type="journal article" date="2019" name="Int. J. Syst. Evol. Microbiol.">
        <title>The Global Catalogue of Microorganisms (GCM) 10K type strain sequencing project: providing services to taxonomists for standard genome sequencing and annotation.</title>
        <authorList>
            <consortium name="The Broad Institute Genomics Platform"/>
            <consortium name="The Broad Institute Genome Sequencing Center for Infectious Disease"/>
            <person name="Wu L."/>
            <person name="Ma J."/>
        </authorList>
    </citation>
    <scope>NUCLEOTIDE SEQUENCE [LARGE SCALE GENOMIC DNA]</scope>
    <source>
        <strain evidence="4">CGMCC 1.15180</strain>
    </source>
</reference>
<dbReference type="Proteomes" id="UP001596139">
    <property type="component" value="Unassembled WGS sequence"/>
</dbReference>
<keyword evidence="4" id="KW-1185">Reference proteome</keyword>
<evidence type="ECO:0000259" key="2">
    <source>
        <dbReference type="Pfam" id="PF13581"/>
    </source>
</evidence>
<keyword evidence="1" id="KW-0723">Serine/threonine-protein kinase</keyword>
<dbReference type="InterPro" id="IPR036890">
    <property type="entry name" value="HATPase_C_sf"/>
</dbReference>
<comment type="caution">
    <text evidence="3">The sequence shown here is derived from an EMBL/GenBank/DDBJ whole genome shotgun (WGS) entry which is preliminary data.</text>
</comment>
<gene>
    <name evidence="3" type="ORF">ACFP4F_16445</name>
</gene>
<dbReference type="InterPro" id="IPR003594">
    <property type="entry name" value="HATPase_dom"/>
</dbReference>
<dbReference type="CDD" id="cd16936">
    <property type="entry name" value="HATPase_RsbW-like"/>
    <property type="match status" value="1"/>
</dbReference>
<dbReference type="Gene3D" id="3.30.565.10">
    <property type="entry name" value="Histidine kinase-like ATPase, C-terminal domain"/>
    <property type="match status" value="1"/>
</dbReference>
<evidence type="ECO:0000313" key="4">
    <source>
        <dbReference type="Proteomes" id="UP001596139"/>
    </source>
</evidence>
<name>A0ABW1MLB2_9ACTN</name>
<dbReference type="RefSeq" id="WP_031052132.1">
    <property type="nucleotide sequence ID" value="NZ_JBHSPX010000004.1"/>
</dbReference>
<organism evidence="3 4">
    <name type="scientific">Streptomyces ochraceiscleroticus</name>
    <dbReference type="NCBI Taxonomy" id="47761"/>
    <lineage>
        <taxon>Bacteria</taxon>
        <taxon>Bacillati</taxon>
        <taxon>Actinomycetota</taxon>
        <taxon>Actinomycetes</taxon>
        <taxon>Kitasatosporales</taxon>
        <taxon>Streptomycetaceae</taxon>
        <taxon>Streptomyces</taxon>
    </lineage>
</organism>
<dbReference type="GO" id="GO:0005524">
    <property type="term" value="F:ATP binding"/>
    <property type="evidence" value="ECO:0007669"/>
    <property type="project" value="UniProtKB-KW"/>
</dbReference>
<dbReference type="PANTHER" id="PTHR35526:SF3">
    <property type="entry name" value="ANTI-SIGMA-F FACTOR RSBW"/>
    <property type="match status" value="1"/>
</dbReference>